<feature type="transmembrane region" description="Helical" evidence="2">
    <location>
        <begin position="324"/>
        <end position="350"/>
    </location>
</feature>
<feature type="transmembrane region" description="Helical" evidence="2">
    <location>
        <begin position="356"/>
        <end position="373"/>
    </location>
</feature>
<keyword evidence="3" id="KW-0813">Transport</keyword>
<sequence length="520" mass="57567">MTEKSPPSPRPDTSSQWEKSGPEPGYYKLRGKEIFGYSLVDFAMNLVFQAIMMYITFFYTDIFGLRPSHIAVMFLVSRLWDAVNDPLMGWIVERANPRHGKYKSWIMYAAVPFGLAAVLTYTTPGFSYPAKLVWAYATYNLLNMGYTLIIQPYISLATVMTADPRQRTRLQSIRMAFAQSGGVIVALTIPLLSDWLAKSMSLQASYQVTVALMSIIMVAILLFSCTQVTERIKVVSHEDPPGIGQIIHQATHNKYVVLMFLLFFGVYGFNTIQSASGVYYMTYFAMRPDLVAWFSMMNVLPSVVGVPIVPWLQRFFHKKGTTMLGLVVGALGAVLLAFLSPSSIAMMLTARGISSFGYGIMMGALWSIITDPVEYGDLNTGRRLTAIVMTLIGLGLKFSMLLGGVVPTWILDIVKYQPGVEQQTSESLAGIHFMSSWLPAIILLVTLLVFGLFYDLTEEKIVDIQHRIAVRDGQIPPVGEEEEALAAEGVRLREAAQASQHPPASRAASAMTPHIGKESS</sequence>
<feature type="transmembrane region" description="Helical" evidence="2">
    <location>
        <begin position="133"/>
        <end position="154"/>
    </location>
</feature>
<feature type="compositionally biased region" description="Pro residues" evidence="1">
    <location>
        <begin position="1"/>
        <end position="10"/>
    </location>
</feature>
<feature type="region of interest" description="Disordered" evidence="1">
    <location>
        <begin position="1"/>
        <end position="22"/>
    </location>
</feature>
<keyword evidence="3" id="KW-0762">Sugar transport</keyword>
<accession>A0A383S787</accession>
<dbReference type="SUPFAM" id="SSF103473">
    <property type="entry name" value="MFS general substrate transporter"/>
    <property type="match status" value="1"/>
</dbReference>
<feature type="transmembrane region" description="Helical" evidence="2">
    <location>
        <begin position="255"/>
        <end position="272"/>
    </location>
</feature>
<feature type="transmembrane region" description="Helical" evidence="2">
    <location>
        <begin position="204"/>
        <end position="223"/>
    </location>
</feature>
<keyword evidence="2" id="KW-0472">Membrane</keyword>
<dbReference type="PANTHER" id="PTHR11328:SF24">
    <property type="entry name" value="MAJOR FACILITATOR SUPERFAMILY (MFS) PROFILE DOMAIN-CONTAINING PROTEIN"/>
    <property type="match status" value="1"/>
</dbReference>
<gene>
    <name evidence="3" type="ORF">PROPAUS_1341</name>
</gene>
<reference evidence="4" key="1">
    <citation type="submission" date="2018-08" db="EMBL/GenBank/DDBJ databases">
        <authorList>
            <person name="Hornung B."/>
        </authorList>
    </citation>
    <scope>NUCLEOTIDE SEQUENCE [LARGE SCALE GENOMIC DNA]</scope>
</reference>
<dbReference type="CDD" id="cd17332">
    <property type="entry name" value="MFS_MelB_like"/>
    <property type="match status" value="1"/>
</dbReference>
<keyword evidence="2" id="KW-0812">Transmembrane</keyword>
<keyword evidence="2" id="KW-1133">Transmembrane helix</keyword>
<feature type="transmembrane region" description="Helical" evidence="2">
    <location>
        <begin position="34"/>
        <end position="58"/>
    </location>
</feature>
<dbReference type="AlphaFoldDB" id="A0A383S787"/>
<dbReference type="InterPro" id="IPR036259">
    <property type="entry name" value="MFS_trans_sf"/>
</dbReference>
<dbReference type="PANTHER" id="PTHR11328">
    <property type="entry name" value="MAJOR FACILITATOR SUPERFAMILY DOMAIN-CONTAINING PROTEIN"/>
    <property type="match status" value="1"/>
</dbReference>
<dbReference type="NCBIfam" id="TIGR00792">
    <property type="entry name" value="gph"/>
    <property type="match status" value="1"/>
</dbReference>
<keyword evidence="4" id="KW-1185">Reference proteome</keyword>
<dbReference type="Gene3D" id="1.20.1250.20">
    <property type="entry name" value="MFS general substrate transporter like domains"/>
    <property type="match status" value="2"/>
</dbReference>
<dbReference type="EMBL" id="UNQJ01000008">
    <property type="protein sequence ID" value="SYZ33422.1"/>
    <property type="molecule type" value="Genomic_DNA"/>
</dbReference>
<evidence type="ECO:0000313" key="3">
    <source>
        <dbReference type="EMBL" id="SYZ33422.1"/>
    </source>
</evidence>
<feature type="transmembrane region" description="Helical" evidence="2">
    <location>
        <begin position="385"/>
        <end position="411"/>
    </location>
</feature>
<feature type="transmembrane region" description="Helical" evidence="2">
    <location>
        <begin position="175"/>
        <end position="192"/>
    </location>
</feature>
<feature type="transmembrane region" description="Helical" evidence="2">
    <location>
        <begin position="104"/>
        <end position="121"/>
    </location>
</feature>
<feature type="region of interest" description="Disordered" evidence="1">
    <location>
        <begin position="493"/>
        <end position="520"/>
    </location>
</feature>
<dbReference type="GO" id="GO:0005886">
    <property type="term" value="C:plasma membrane"/>
    <property type="evidence" value="ECO:0007669"/>
    <property type="project" value="TreeGrafter"/>
</dbReference>
<feature type="transmembrane region" description="Helical" evidence="2">
    <location>
        <begin position="431"/>
        <end position="454"/>
    </location>
</feature>
<dbReference type="GO" id="GO:0006814">
    <property type="term" value="P:sodium ion transport"/>
    <property type="evidence" value="ECO:0007669"/>
    <property type="project" value="InterPro"/>
</dbReference>
<evidence type="ECO:0000313" key="4">
    <source>
        <dbReference type="Proteomes" id="UP000263928"/>
    </source>
</evidence>
<evidence type="ECO:0000256" key="2">
    <source>
        <dbReference type="SAM" id="Phobius"/>
    </source>
</evidence>
<protein>
    <submittedName>
        <fullName evidence="3">MFS/sugar transport protein</fullName>
    </submittedName>
</protein>
<dbReference type="InterPro" id="IPR039672">
    <property type="entry name" value="MFS_2"/>
</dbReference>
<dbReference type="Proteomes" id="UP000263928">
    <property type="component" value="Unassembled WGS sequence"/>
</dbReference>
<feature type="transmembrane region" description="Helical" evidence="2">
    <location>
        <begin position="292"/>
        <end position="312"/>
    </location>
</feature>
<dbReference type="InterPro" id="IPR001927">
    <property type="entry name" value="Na/Gal_symport"/>
</dbReference>
<organism evidence="3 4">
    <name type="scientific">Propionibacterium australiense</name>
    <dbReference type="NCBI Taxonomy" id="119981"/>
    <lineage>
        <taxon>Bacteria</taxon>
        <taxon>Bacillati</taxon>
        <taxon>Actinomycetota</taxon>
        <taxon>Actinomycetes</taxon>
        <taxon>Propionibacteriales</taxon>
        <taxon>Propionibacteriaceae</taxon>
        <taxon>Propionibacterium</taxon>
    </lineage>
</organism>
<dbReference type="GO" id="GO:0015293">
    <property type="term" value="F:symporter activity"/>
    <property type="evidence" value="ECO:0007669"/>
    <property type="project" value="InterPro"/>
</dbReference>
<proteinExistence type="predicted"/>
<dbReference type="Pfam" id="PF13347">
    <property type="entry name" value="MFS_2"/>
    <property type="match status" value="1"/>
</dbReference>
<dbReference type="GO" id="GO:0008643">
    <property type="term" value="P:carbohydrate transport"/>
    <property type="evidence" value="ECO:0007669"/>
    <property type="project" value="InterPro"/>
</dbReference>
<name>A0A383S787_9ACTN</name>
<dbReference type="RefSeq" id="WP_259340975.1">
    <property type="nucleotide sequence ID" value="NZ_LR134442.1"/>
</dbReference>
<evidence type="ECO:0000256" key="1">
    <source>
        <dbReference type="SAM" id="MobiDB-lite"/>
    </source>
</evidence>